<dbReference type="EMBL" id="BPFZ01000011">
    <property type="protein sequence ID" value="GIU67631.1"/>
    <property type="molecule type" value="Genomic_DNA"/>
</dbReference>
<dbReference type="NCBIfam" id="TIGR01993">
    <property type="entry name" value="Pyr-5-nucltdase"/>
    <property type="match status" value="1"/>
</dbReference>
<dbReference type="InterPro" id="IPR023214">
    <property type="entry name" value="HAD_sf"/>
</dbReference>
<reference evidence="1" key="2">
    <citation type="journal article" date="2023" name="ISME Commun">
        <title>Characterization of a bloom-associated alphaproteobacterial lineage, 'Candidatus Phycosocius': insights into freshwater algal-bacterial interactions.</title>
        <authorList>
            <person name="Tanabe Y."/>
            <person name="Yamaguchi H."/>
            <person name="Yoshida M."/>
            <person name="Kai A."/>
            <person name="Okazaki Y."/>
        </authorList>
    </citation>
    <scope>NUCLEOTIDE SEQUENCE</scope>
    <source>
        <strain evidence="1">BOTRYCO-1</strain>
    </source>
</reference>
<dbReference type="NCBIfam" id="TIGR01509">
    <property type="entry name" value="HAD-SF-IA-v3"/>
    <property type="match status" value="1"/>
</dbReference>
<dbReference type="Gene3D" id="3.40.50.1000">
    <property type="entry name" value="HAD superfamily/HAD-like"/>
    <property type="match status" value="1"/>
</dbReference>
<dbReference type="SFLD" id="SFLDS00003">
    <property type="entry name" value="Haloacid_Dehalogenase"/>
    <property type="match status" value="1"/>
</dbReference>
<proteinExistence type="predicted"/>
<organism evidence="1 2">
    <name type="scientific">Candidatus Phycosocius spiralis</name>
    <dbReference type="NCBI Taxonomy" id="2815099"/>
    <lineage>
        <taxon>Bacteria</taxon>
        <taxon>Pseudomonadati</taxon>
        <taxon>Pseudomonadota</taxon>
        <taxon>Alphaproteobacteria</taxon>
        <taxon>Caulobacterales</taxon>
        <taxon>Caulobacterales incertae sedis</taxon>
        <taxon>Candidatus Phycosocius</taxon>
    </lineage>
</organism>
<name>A0ABQ4PX46_9PROT</name>
<dbReference type="InterPro" id="IPR036412">
    <property type="entry name" value="HAD-like_sf"/>
</dbReference>
<evidence type="ECO:0000313" key="1">
    <source>
        <dbReference type="EMBL" id="GIU67631.1"/>
    </source>
</evidence>
<dbReference type="SUPFAM" id="SSF56784">
    <property type="entry name" value="HAD-like"/>
    <property type="match status" value="1"/>
</dbReference>
<protein>
    <submittedName>
        <fullName evidence="1">Pyrimidine 5'-nucleotidase</fullName>
    </submittedName>
</protein>
<evidence type="ECO:0000313" key="2">
    <source>
        <dbReference type="Proteomes" id="UP001161064"/>
    </source>
</evidence>
<gene>
    <name evidence="1" type="ORF">PsB1_1785</name>
</gene>
<keyword evidence="2" id="KW-1185">Reference proteome</keyword>
<dbReference type="InterPro" id="IPR006439">
    <property type="entry name" value="HAD-SF_hydro_IA"/>
</dbReference>
<accession>A0ABQ4PX46</accession>
<dbReference type="SFLD" id="SFLDG01129">
    <property type="entry name" value="C1.5:_HAD__Beta-PGM__Phosphata"/>
    <property type="match status" value="1"/>
</dbReference>
<dbReference type="PANTHER" id="PTHR12725:SF117">
    <property type="entry name" value="HALOACID DEHALOGENASE-LIKE HYDROLASE"/>
    <property type="match status" value="1"/>
</dbReference>
<dbReference type="PANTHER" id="PTHR12725">
    <property type="entry name" value="HALOACID DEHALOGENASE-LIKE HYDROLASE"/>
    <property type="match status" value="1"/>
</dbReference>
<comment type="caution">
    <text evidence="1">The sequence shown here is derived from an EMBL/GenBank/DDBJ whole genome shotgun (WGS) entry which is preliminary data.</text>
</comment>
<sequence length="239" mass="26850">MKLKALKKLFFAQDWVFDLDNTLYPAECDLFAQMDVRMTEFVGRYLDLDYDAAKAKQKDLYMTYGTTLNGMMHEHDMPAAAFLDYVHDLDYSPVVPAPKLRTAISALPGRKLVFTNGSRGHAQRTLNALGLENIFHDVFDIEATGYVPKPKREAFEVLIERHMVEPSKAVMVEDMSPNLLTAHELGFSTILVWSWKDWSHEPALGRPAGPVDETPDHVHHATCDLTAFLEAVVAAGQAN</sequence>
<reference evidence="1" key="1">
    <citation type="submission" date="2021-05" db="EMBL/GenBank/DDBJ databases">
        <authorList>
            <person name="Tanabe Y."/>
        </authorList>
    </citation>
    <scope>NUCLEOTIDE SEQUENCE</scope>
    <source>
        <strain evidence="1">BOTRYCO-1</strain>
    </source>
</reference>
<dbReference type="InterPro" id="IPR010237">
    <property type="entry name" value="Pyr-5-nucltdase"/>
</dbReference>
<dbReference type="SFLD" id="SFLDG01132">
    <property type="entry name" value="C1.5.3:_5'-Nucleotidase_Like"/>
    <property type="match status" value="1"/>
</dbReference>
<dbReference type="Pfam" id="PF00702">
    <property type="entry name" value="Hydrolase"/>
    <property type="match status" value="1"/>
</dbReference>
<dbReference type="Gene3D" id="1.10.150.450">
    <property type="match status" value="1"/>
</dbReference>
<dbReference type="Proteomes" id="UP001161064">
    <property type="component" value="Unassembled WGS sequence"/>
</dbReference>
<dbReference type="RefSeq" id="WP_284360593.1">
    <property type="nucleotide sequence ID" value="NZ_BPFZ01000011.1"/>
</dbReference>